<accession>A0A3R7H1X3</accession>
<reference evidence="1 2" key="1">
    <citation type="submission" date="2018-07" db="EMBL/GenBank/DDBJ databases">
        <title>Genome sequencing of oomycete isolates from Chile give support for New Zealand origin for Phytophthora kernoviae and make available the first Nothophytophthora sp. genome.</title>
        <authorList>
            <person name="Studholme D.J."/>
            <person name="Sanfuentes E."/>
            <person name="Panda P."/>
            <person name="Hill R."/>
            <person name="Sambles C."/>
            <person name="Grant M."/>
            <person name="Williams N.M."/>
            <person name="Mcdougal R.L."/>
        </authorList>
    </citation>
    <scope>NUCLEOTIDE SEQUENCE [LARGE SCALE GENOMIC DNA]</scope>
    <source>
        <strain evidence="1">Chile7</strain>
    </source>
</reference>
<evidence type="ECO:0000313" key="1">
    <source>
        <dbReference type="EMBL" id="RLN50915.1"/>
    </source>
</evidence>
<dbReference type="EMBL" id="MBAD02001954">
    <property type="protein sequence ID" value="RLN50915.1"/>
    <property type="molecule type" value="Genomic_DNA"/>
</dbReference>
<evidence type="ECO:0000313" key="2">
    <source>
        <dbReference type="Proteomes" id="UP000284657"/>
    </source>
</evidence>
<feature type="non-terminal residue" evidence="1">
    <location>
        <position position="119"/>
    </location>
</feature>
<name>A0A3R7H1X3_9STRA</name>
<comment type="caution">
    <text evidence="1">The sequence shown here is derived from an EMBL/GenBank/DDBJ whole genome shotgun (WGS) entry which is preliminary data.</text>
</comment>
<proteinExistence type="predicted"/>
<dbReference type="Proteomes" id="UP000284657">
    <property type="component" value="Unassembled WGS sequence"/>
</dbReference>
<organism evidence="1 2">
    <name type="scientific">Phytophthora kernoviae</name>
    <dbReference type="NCBI Taxonomy" id="325452"/>
    <lineage>
        <taxon>Eukaryota</taxon>
        <taxon>Sar</taxon>
        <taxon>Stramenopiles</taxon>
        <taxon>Oomycota</taxon>
        <taxon>Peronosporomycetes</taxon>
        <taxon>Peronosporales</taxon>
        <taxon>Peronosporaceae</taxon>
        <taxon>Phytophthora</taxon>
    </lineage>
</organism>
<gene>
    <name evidence="1" type="ORF">BBJ29_006917</name>
</gene>
<sequence>MAAMVTAVRPDCWIEEAELLPSRAEPAALATSPAMELALLAALSIALPAESTAGPAALETVSAAPLIKLPAVSTADPVALETVSTAPLIALPAASVVSLTKLLAALAVLVTEATALLAS</sequence>
<dbReference type="AlphaFoldDB" id="A0A3R7H1X3"/>
<protein>
    <submittedName>
        <fullName evidence="1">Uncharacterized protein</fullName>
    </submittedName>
</protein>